<dbReference type="Pfam" id="PF00912">
    <property type="entry name" value="Transgly"/>
    <property type="match status" value="1"/>
</dbReference>
<dbReference type="InterPro" id="IPR036950">
    <property type="entry name" value="PBP_transglycosylase"/>
</dbReference>
<evidence type="ECO:0000313" key="5">
    <source>
        <dbReference type="EMBL" id="SHN70322.1"/>
    </source>
</evidence>
<keyword evidence="3" id="KW-0472">Membrane</keyword>
<proteinExistence type="predicted"/>
<protein>
    <submittedName>
        <fullName evidence="5">Transglycosylase</fullName>
    </submittedName>
</protein>
<keyword evidence="2" id="KW-0808">Transferase</keyword>
<dbReference type="STRING" id="1121455.SAMN02745728_02028"/>
<dbReference type="InterPro" id="IPR001264">
    <property type="entry name" value="Glyco_trans_51"/>
</dbReference>
<keyword evidence="3" id="KW-1133">Transmembrane helix</keyword>
<dbReference type="EMBL" id="FRDI01000012">
    <property type="protein sequence ID" value="SHN70322.1"/>
    <property type="molecule type" value="Genomic_DNA"/>
</dbReference>
<evidence type="ECO:0000256" key="1">
    <source>
        <dbReference type="ARBA" id="ARBA00004752"/>
    </source>
</evidence>
<evidence type="ECO:0000256" key="3">
    <source>
        <dbReference type="SAM" id="Phobius"/>
    </source>
</evidence>
<dbReference type="InterPro" id="IPR050396">
    <property type="entry name" value="Glycosyltr_51/Transpeptidase"/>
</dbReference>
<dbReference type="SUPFAM" id="SSF53955">
    <property type="entry name" value="Lysozyme-like"/>
    <property type="match status" value="1"/>
</dbReference>
<evidence type="ECO:0000256" key="2">
    <source>
        <dbReference type="ARBA" id="ARBA00022679"/>
    </source>
</evidence>
<dbReference type="InterPro" id="IPR023346">
    <property type="entry name" value="Lysozyme-like_dom_sf"/>
</dbReference>
<keyword evidence="6" id="KW-1185">Reference proteome</keyword>
<feature type="domain" description="Glycosyl transferase family 51" evidence="4">
    <location>
        <begin position="84"/>
        <end position="159"/>
    </location>
</feature>
<dbReference type="RefSeq" id="WP_072697704.1">
    <property type="nucleotide sequence ID" value="NZ_FRDI01000012.1"/>
</dbReference>
<dbReference type="PANTHER" id="PTHR32282:SF33">
    <property type="entry name" value="PEPTIDOGLYCAN GLYCOSYLTRANSFERASE"/>
    <property type="match status" value="1"/>
</dbReference>
<name>A0A1M7THU3_9BACT</name>
<dbReference type="GO" id="GO:0008955">
    <property type="term" value="F:peptidoglycan glycosyltransferase activity"/>
    <property type="evidence" value="ECO:0007669"/>
    <property type="project" value="TreeGrafter"/>
</dbReference>
<dbReference type="PANTHER" id="PTHR32282">
    <property type="entry name" value="BINDING PROTEIN TRANSPEPTIDASE, PUTATIVE-RELATED"/>
    <property type="match status" value="1"/>
</dbReference>
<feature type="transmembrane region" description="Helical" evidence="3">
    <location>
        <begin position="12"/>
        <end position="35"/>
    </location>
</feature>
<organism evidence="5 6">
    <name type="scientific">Desulfovibrio litoralis DSM 11393</name>
    <dbReference type="NCBI Taxonomy" id="1121455"/>
    <lineage>
        <taxon>Bacteria</taxon>
        <taxon>Pseudomonadati</taxon>
        <taxon>Thermodesulfobacteriota</taxon>
        <taxon>Desulfovibrionia</taxon>
        <taxon>Desulfovibrionales</taxon>
        <taxon>Desulfovibrionaceae</taxon>
        <taxon>Desulfovibrio</taxon>
    </lineage>
</organism>
<dbReference type="AlphaFoldDB" id="A0A1M7THU3"/>
<accession>A0A1M7THU3</accession>
<dbReference type="Gene3D" id="1.10.3810.10">
    <property type="entry name" value="Biosynthetic peptidoglycan transglycosylase-like"/>
    <property type="match status" value="1"/>
</dbReference>
<comment type="pathway">
    <text evidence="1">Cell wall biogenesis; peptidoglycan biosynthesis.</text>
</comment>
<sequence length="227" mass="26413">MQNKINSTIKKRFFFFTASCLSIGIFSLVALFIFLQTFTNQPISDDFQNYPINQKQIPGYLKNAFLVSDDAHNLDYLYVSYLNLHRNYPNKVLDEQRAFLYLALKLFMSKDDILTAYLNNAYFGDNAIGVEAAARIYFAKHVEELTLAEATFLVGLPSEYLFSHKPKRLVKVDLKSPIYSERIKQKQLDILKRMLFLDWISEAEYNQAVSQPLVYKSMLNRNKENSI</sequence>
<reference evidence="5 6" key="1">
    <citation type="submission" date="2016-12" db="EMBL/GenBank/DDBJ databases">
        <authorList>
            <person name="Song W.-J."/>
            <person name="Kurnit D.M."/>
        </authorList>
    </citation>
    <scope>NUCLEOTIDE SEQUENCE [LARGE SCALE GENOMIC DNA]</scope>
    <source>
        <strain evidence="5 6">DSM 11393</strain>
    </source>
</reference>
<dbReference type="Proteomes" id="UP000186469">
    <property type="component" value="Unassembled WGS sequence"/>
</dbReference>
<evidence type="ECO:0000259" key="4">
    <source>
        <dbReference type="Pfam" id="PF00912"/>
    </source>
</evidence>
<gene>
    <name evidence="5" type="ORF">SAMN02745728_02028</name>
</gene>
<dbReference type="OrthoDB" id="9766909at2"/>
<keyword evidence="3" id="KW-0812">Transmembrane</keyword>
<evidence type="ECO:0000313" key="6">
    <source>
        <dbReference type="Proteomes" id="UP000186469"/>
    </source>
</evidence>